<dbReference type="GO" id="GO:0003677">
    <property type="term" value="F:DNA binding"/>
    <property type="evidence" value="ECO:0007669"/>
    <property type="project" value="UniProtKB-KW"/>
</dbReference>
<dbReference type="InterPro" id="IPR039425">
    <property type="entry name" value="RNA_pol_sigma-70-like"/>
</dbReference>
<feature type="domain" description="RNA polymerase sigma-70 region 4" evidence="8">
    <location>
        <begin position="150"/>
        <end position="197"/>
    </location>
</feature>
<reference evidence="9 10" key="1">
    <citation type="journal article" date="2019" name="Int. J. Syst. Evol. Microbiol.">
        <title>Capsulimonas corticalis gen. nov., sp. nov., an aerobic capsulated bacterium, of a novel bacterial order, Capsulimonadales ord. nov., of the class Armatimonadia of the phylum Armatimonadetes.</title>
        <authorList>
            <person name="Li J."/>
            <person name="Kudo C."/>
            <person name="Tonouchi A."/>
        </authorList>
    </citation>
    <scope>NUCLEOTIDE SEQUENCE [LARGE SCALE GENOMIC DNA]</scope>
    <source>
        <strain evidence="9 10">AX-7</strain>
    </source>
</reference>
<dbReference type="Gene3D" id="2.60.120.260">
    <property type="entry name" value="Galactose-binding domain-like"/>
    <property type="match status" value="1"/>
</dbReference>
<evidence type="ECO:0000256" key="4">
    <source>
        <dbReference type="ARBA" id="ARBA00023125"/>
    </source>
</evidence>
<evidence type="ECO:0000256" key="2">
    <source>
        <dbReference type="ARBA" id="ARBA00023015"/>
    </source>
</evidence>
<name>A0A9N7Q9U6_9BACT</name>
<dbReference type="PANTHER" id="PTHR43133">
    <property type="entry name" value="RNA POLYMERASE ECF-TYPE SIGMA FACTO"/>
    <property type="match status" value="1"/>
</dbReference>
<evidence type="ECO:0000256" key="5">
    <source>
        <dbReference type="ARBA" id="ARBA00023163"/>
    </source>
</evidence>
<dbReference type="Gene3D" id="1.10.10.10">
    <property type="entry name" value="Winged helix-like DNA-binding domain superfamily/Winged helix DNA-binding domain"/>
    <property type="match status" value="1"/>
</dbReference>
<gene>
    <name evidence="9" type="ORF">CCAX7_16660</name>
</gene>
<keyword evidence="3" id="KW-0731">Sigma factor</keyword>
<evidence type="ECO:0000256" key="6">
    <source>
        <dbReference type="SAM" id="MobiDB-lite"/>
    </source>
</evidence>
<dbReference type="KEGG" id="ccot:CCAX7_16660"/>
<dbReference type="InterPro" id="IPR007630">
    <property type="entry name" value="RNA_pol_sigma70_r4"/>
</dbReference>
<keyword evidence="4" id="KW-0238">DNA-binding</keyword>
<protein>
    <recommendedName>
        <fullName evidence="11">Sigma-70 family RNA polymerase sigma factor</fullName>
    </recommendedName>
</protein>
<evidence type="ECO:0000259" key="8">
    <source>
        <dbReference type="Pfam" id="PF04545"/>
    </source>
</evidence>
<comment type="similarity">
    <text evidence="1">Belongs to the sigma-70 factor family. ECF subfamily.</text>
</comment>
<dbReference type="NCBIfam" id="TIGR02937">
    <property type="entry name" value="sigma70-ECF"/>
    <property type="match status" value="1"/>
</dbReference>
<evidence type="ECO:0000313" key="10">
    <source>
        <dbReference type="Proteomes" id="UP000287394"/>
    </source>
</evidence>
<dbReference type="Proteomes" id="UP000287394">
    <property type="component" value="Chromosome"/>
</dbReference>
<accession>A0A9N7Q9U6</accession>
<evidence type="ECO:0000259" key="7">
    <source>
        <dbReference type="Pfam" id="PF04542"/>
    </source>
</evidence>
<keyword evidence="5" id="KW-0804">Transcription</keyword>
<dbReference type="SUPFAM" id="SSF88946">
    <property type="entry name" value="Sigma2 domain of RNA polymerase sigma factors"/>
    <property type="match status" value="1"/>
</dbReference>
<dbReference type="GO" id="GO:0006352">
    <property type="term" value="P:DNA-templated transcription initiation"/>
    <property type="evidence" value="ECO:0007669"/>
    <property type="project" value="InterPro"/>
</dbReference>
<dbReference type="PANTHER" id="PTHR43133:SF8">
    <property type="entry name" value="RNA POLYMERASE SIGMA FACTOR HI_1459-RELATED"/>
    <property type="match status" value="1"/>
</dbReference>
<evidence type="ECO:0000256" key="1">
    <source>
        <dbReference type="ARBA" id="ARBA00010641"/>
    </source>
</evidence>
<proteinExistence type="inferred from homology"/>
<feature type="domain" description="RNA polymerase sigma-70 region 2" evidence="7">
    <location>
        <begin position="44"/>
        <end position="110"/>
    </location>
</feature>
<dbReference type="InterPro" id="IPR013325">
    <property type="entry name" value="RNA_pol_sigma_r2"/>
</dbReference>
<evidence type="ECO:0000256" key="3">
    <source>
        <dbReference type="ARBA" id="ARBA00023082"/>
    </source>
</evidence>
<evidence type="ECO:0000313" key="9">
    <source>
        <dbReference type="EMBL" id="BDI29615.1"/>
    </source>
</evidence>
<dbReference type="InterPro" id="IPR007627">
    <property type="entry name" value="RNA_pol_sigma70_r2"/>
</dbReference>
<feature type="region of interest" description="Disordered" evidence="6">
    <location>
        <begin position="115"/>
        <end position="139"/>
    </location>
</feature>
<dbReference type="InterPro" id="IPR014284">
    <property type="entry name" value="RNA_pol_sigma-70_dom"/>
</dbReference>
<keyword evidence="2" id="KW-0805">Transcription regulation</keyword>
<keyword evidence="10" id="KW-1185">Reference proteome</keyword>
<sequence length="563" mass="61333">MISRHSLREDAPAADERIEDDLPDRTLLRRYVTQNSEAAFARIIHRHLGLVYATCRREAGDLDLAEDAAQAVFLILAKKAPRLRGGDGLAGWLFQTARLTARNAVRQERSRLRREQAAADALRREEPPPGDPGKDDHSWEAIEPHINAAVARLRPADREAVLLRFFEGRNLAEVGAQLGVSENTARMRVARAVERMRRHLAREGAILGGAALAVLLTDHAAEAAPAATLAAALPIAATQVGHLAMGLAAANAIQLAQGALHTMWMKTVTACASVFAVAAVATAVAATSYYNRLSEVDWTDSSTSGVNLNFQQGLTGWYKAAPNSSAPDYAIQADPSGPAPHQASAFLTARVAHPYSYGTLMQGVRADRYRGKRVRLSAQLRTANVPGEAGLWIRLDAPKDIRAWNMAQRPIRGTTPWRRYSYVLDVPADAQGMAYGCDLTGTGKVWLADVQLEVVPESTPATPDISEAAHGDTDRVIDLWELGIEHRYQKEAAAAHQILADPNAWPSERCMALESLASAQMQLGRRSEARAALAQFDTERQGLEIIHDVVTESKDLHKKLDRA</sequence>
<dbReference type="Pfam" id="PF04545">
    <property type="entry name" value="Sigma70_r4"/>
    <property type="match status" value="1"/>
</dbReference>
<evidence type="ECO:0008006" key="11">
    <source>
        <dbReference type="Google" id="ProtNLM"/>
    </source>
</evidence>
<dbReference type="EMBL" id="AP025739">
    <property type="protein sequence ID" value="BDI29615.1"/>
    <property type="molecule type" value="Genomic_DNA"/>
</dbReference>
<dbReference type="RefSeq" id="WP_119322515.1">
    <property type="nucleotide sequence ID" value="NZ_AP025739.1"/>
</dbReference>
<dbReference type="Pfam" id="PF04542">
    <property type="entry name" value="Sigma70_r2"/>
    <property type="match status" value="1"/>
</dbReference>
<dbReference type="GO" id="GO:0016987">
    <property type="term" value="F:sigma factor activity"/>
    <property type="evidence" value="ECO:0007669"/>
    <property type="project" value="UniProtKB-KW"/>
</dbReference>
<dbReference type="Gene3D" id="1.10.1740.10">
    <property type="match status" value="1"/>
</dbReference>
<dbReference type="InterPro" id="IPR036388">
    <property type="entry name" value="WH-like_DNA-bd_sf"/>
</dbReference>
<dbReference type="InterPro" id="IPR013324">
    <property type="entry name" value="RNA_pol_sigma_r3/r4-like"/>
</dbReference>
<dbReference type="CDD" id="cd06171">
    <property type="entry name" value="Sigma70_r4"/>
    <property type="match status" value="1"/>
</dbReference>
<dbReference type="OrthoDB" id="9803104at2"/>
<dbReference type="AlphaFoldDB" id="A0A9N7Q9U6"/>
<organism evidence="9 10">
    <name type="scientific">Capsulimonas corticalis</name>
    <dbReference type="NCBI Taxonomy" id="2219043"/>
    <lineage>
        <taxon>Bacteria</taxon>
        <taxon>Bacillati</taxon>
        <taxon>Armatimonadota</taxon>
        <taxon>Armatimonadia</taxon>
        <taxon>Capsulimonadales</taxon>
        <taxon>Capsulimonadaceae</taxon>
        <taxon>Capsulimonas</taxon>
    </lineage>
</organism>
<dbReference type="SUPFAM" id="SSF88659">
    <property type="entry name" value="Sigma3 and sigma4 domains of RNA polymerase sigma factors"/>
    <property type="match status" value="1"/>
</dbReference>